<name>A0ABN9T489_9DINO</name>
<accession>A0ABN9T489</accession>
<gene>
    <name evidence="2" type="ORF">PCOR1329_LOCUS35430</name>
</gene>
<proteinExistence type="predicted"/>
<evidence type="ECO:0000256" key="1">
    <source>
        <dbReference type="SAM" id="MobiDB-lite"/>
    </source>
</evidence>
<organism evidence="2 3">
    <name type="scientific">Prorocentrum cordatum</name>
    <dbReference type="NCBI Taxonomy" id="2364126"/>
    <lineage>
        <taxon>Eukaryota</taxon>
        <taxon>Sar</taxon>
        <taxon>Alveolata</taxon>
        <taxon>Dinophyceae</taxon>
        <taxon>Prorocentrales</taxon>
        <taxon>Prorocentraceae</taxon>
        <taxon>Prorocentrum</taxon>
    </lineage>
</organism>
<evidence type="ECO:0000313" key="3">
    <source>
        <dbReference type="Proteomes" id="UP001189429"/>
    </source>
</evidence>
<evidence type="ECO:0000313" key="2">
    <source>
        <dbReference type="EMBL" id="CAK0839842.1"/>
    </source>
</evidence>
<keyword evidence="3" id="KW-1185">Reference proteome</keyword>
<feature type="region of interest" description="Disordered" evidence="1">
    <location>
        <begin position="1"/>
        <end position="46"/>
    </location>
</feature>
<comment type="caution">
    <text evidence="2">The sequence shown here is derived from an EMBL/GenBank/DDBJ whole genome shotgun (WGS) entry which is preliminary data.</text>
</comment>
<protein>
    <submittedName>
        <fullName evidence="2">Uncharacterized protein</fullName>
    </submittedName>
</protein>
<feature type="compositionally biased region" description="Pro residues" evidence="1">
    <location>
        <begin position="19"/>
        <end position="31"/>
    </location>
</feature>
<sequence>GLRPVDEAWTAAGQSEWPPLGPAPEPAPAPAPREENEDSADELRQPKLLRMLKSRVASIKKTFAGAEKAVTEVYHGLNDPEYNQPPKLEGNSPEAINRISLQVACFVACMTAMGYSFDVFFGHCMAAGRKARPGTGRWLLGRQVRSYMEVDGLVPKTEATIRPKCCIV</sequence>
<reference evidence="2" key="1">
    <citation type="submission" date="2023-10" db="EMBL/GenBank/DDBJ databases">
        <authorList>
            <person name="Chen Y."/>
            <person name="Shah S."/>
            <person name="Dougan E. K."/>
            <person name="Thang M."/>
            <person name="Chan C."/>
        </authorList>
    </citation>
    <scope>NUCLEOTIDE SEQUENCE [LARGE SCALE GENOMIC DNA]</scope>
</reference>
<dbReference type="Proteomes" id="UP001189429">
    <property type="component" value="Unassembled WGS sequence"/>
</dbReference>
<dbReference type="EMBL" id="CAUYUJ010014328">
    <property type="protein sequence ID" value="CAK0839842.1"/>
    <property type="molecule type" value="Genomic_DNA"/>
</dbReference>
<feature type="non-terminal residue" evidence="2">
    <location>
        <position position="1"/>
    </location>
</feature>